<dbReference type="NCBIfam" id="TIGR00095">
    <property type="entry name" value="16S rRNA (guanine(966)-N(2))-methyltransferase RsmD"/>
    <property type="match status" value="1"/>
</dbReference>
<dbReference type="PANTHER" id="PTHR43542">
    <property type="entry name" value="METHYLTRANSFERASE"/>
    <property type="match status" value="1"/>
</dbReference>
<dbReference type="GO" id="GO:0031167">
    <property type="term" value="P:rRNA methylation"/>
    <property type="evidence" value="ECO:0007669"/>
    <property type="project" value="InterPro"/>
</dbReference>
<feature type="region of interest" description="Disordered" evidence="3">
    <location>
        <begin position="1"/>
        <end position="23"/>
    </location>
</feature>
<feature type="compositionally biased region" description="Basic and acidic residues" evidence="3">
    <location>
        <begin position="11"/>
        <end position="23"/>
    </location>
</feature>
<dbReference type="EMBL" id="QFQP01000019">
    <property type="protein sequence ID" value="PZR09912.1"/>
    <property type="molecule type" value="Genomic_DNA"/>
</dbReference>
<dbReference type="SUPFAM" id="SSF53335">
    <property type="entry name" value="S-adenosyl-L-methionine-dependent methyltransferases"/>
    <property type="match status" value="1"/>
</dbReference>
<dbReference type="Proteomes" id="UP000249061">
    <property type="component" value="Unassembled WGS sequence"/>
</dbReference>
<dbReference type="Gene3D" id="3.40.50.150">
    <property type="entry name" value="Vaccinia Virus protein VP39"/>
    <property type="match status" value="1"/>
</dbReference>
<dbReference type="InterPro" id="IPR029063">
    <property type="entry name" value="SAM-dependent_MTases_sf"/>
</dbReference>
<keyword evidence="2 4" id="KW-0808">Transferase</keyword>
<gene>
    <name evidence="4" type="primary">rsmD</name>
    <name evidence="4" type="ORF">DI536_21540</name>
</gene>
<dbReference type="InterPro" id="IPR002052">
    <property type="entry name" value="DNA_methylase_N6_adenine_CS"/>
</dbReference>
<evidence type="ECO:0000256" key="1">
    <source>
        <dbReference type="ARBA" id="ARBA00022603"/>
    </source>
</evidence>
<dbReference type="Pfam" id="PF03602">
    <property type="entry name" value="Cons_hypoth95"/>
    <property type="match status" value="1"/>
</dbReference>
<dbReference type="AlphaFoldDB" id="A0A2W5T4C3"/>
<evidence type="ECO:0000256" key="3">
    <source>
        <dbReference type="SAM" id="MobiDB-lite"/>
    </source>
</evidence>
<dbReference type="PROSITE" id="PS00092">
    <property type="entry name" value="N6_MTASE"/>
    <property type="match status" value="1"/>
</dbReference>
<accession>A0A2W5T4C3</accession>
<dbReference type="CDD" id="cd02440">
    <property type="entry name" value="AdoMet_MTases"/>
    <property type="match status" value="1"/>
</dbReference>
<reference evidence="4 5" key="1">
    <citation type="submission" date="2017-08" db="EMBL/GenBank/DDBJ databases">
        <title>Infants hospitalized years apart are colonized by the same room-sourced microbial strains.</title>
        <authorList>
            <person name="Brooks B."/>
            <person name="Olm M.R."/>
            <person name="Firek B.A."/>
            <person name="Baker R."/>
            <person name="Thomas B.C."/>
            <person name="Morowitz M.J."/>
            <person name="Banfield J.F."/>
        </authorList>
    </citation>
    <scope>NUCLEOTIDE SEQUENCE [LARGE SCALE GENOMIC DNA]</scope>
    <source>
        <strain evidence="4">S2_003_000_R2_14</strain>
    </source>
</reference>
<evidence type="ECO:0000256" key="2">
    <source>
        <dbReference type="ARBA" id="ARBA00022679"/>
    </source>
</evidence>
<protein>
    <submittedName>
        <fullName evidence="4">16S rRNA (Guanine(966)-N(2))-methyltransferase RsmD</fullName>
    </submittedName>
</protein>
<name>A0A2W5T4C3_9BACT</name>
<proteinExistence type="predicted"/>
<comment type="caution">
    <text evidence="4">The sequence shown here is derived from an EMBL/GenBank/DDBJ whole genome shotgun (WGS) entry which is preliminary data.</text>
</comment>
<dbReference type="PANTHER" id="PTHR43542:SF1">
    <property type="entry name" value="METHYLTRANSFERASE"/>
    <property type="match status" value="1"/>
</dbReference>
<dbReference type="GO" id="GO:0008168">
    <property type="term" value="F:methyltransferase activity"/>
    <property type="evidence" value="ECO:0007669"/>
    <property type="project" value="UniProtKB-KW"/>
</dbReference>
<dbReference type="PIRSF" id="PIRSF004553">
    <property type="entry name" value="CHP00095"/>
    <property type="match status" value="1"/>
</dbReference>
<sequence length="188" mass="20332">MRIVGGSAKGRVLETPKSDDVTRPTADRVRETLFNVLGQRCDDLEVLDLFAGTGALGLEAVSRGATKAVLVDRGREPVQLCRNNVKALKFDDRVEVLAADVFAAIESLGKSGRTFQLVFSDPPYALNAGTRVLEALLAAKLVTDGGIAVIETGRDETLAERVGDFERIDERTYGATVVSIFRLTHRDA</sequence>
<keyword evidence="1 4" id="KW-0489">Methyltransferase</keyword>
<evidence type="ECO:0000313" key="5">
    <source>
        <dbReference type="Proteomes" id="UP000249061"/>
    </source>
</evidence>
<dbReference type="GO" id="GO:0003676">
    <property type="term" value="F:nucleic acid binding"/>
    <property type="evidence" value="ECO:0007669"/>
    <property type="project" value="InterPro"/>
</dbReference>
<dbReference type="InterPro" id="IPR004398">
    <property type="entry name" value="RNA_MeTrfase_RsmD"/>
</dbReference>
<evidence type="ECO:0000313" key="4">
    <source>
        <dbReference type="EMBL" id="PZR09912.1"/>
    </source>
</evidence>
<organism evidence="4 5">
    <name type="scientific">Archangium gephyra</name>
    <dbReference type="NCBI Taxonomy" id="48"/>
    <lineage>
        <taxon>Bacteria</taxon>
        <taxon>Pseudomonadati</taxon>
        <taxon>Myxococcota</taxon>
        <taxon>Myxococcia</taxon>
        <taxon>Myxococcales</taxon>
        <taxon>Cystobacterineae</taxon>
        <taxon>Archangiaceae</taxon>
        <taxon>Archangium</taxon>
    </lineage>
</organism>